<evidence type="ECO:0000313" key="1">
    <source>
        <dbReference type="EMBL" id="SCU90627.1"/>
    </source>
</evidence>
<gene>
    <name evidence="1" type="ORF">CNECB9_50021</name>
</gene>
<name>A0A1K0IMT4_CUPNE</name>
<organism evidence="1">
    <name type="scientific">Cupriavidus necator</name>
    <name type="common">Alcaligenes eutrophus</name>
    <name type="synonym">Ralstonia eutropha</name>
    <dbReference type="NCBI Taxonomy" id="106590"/>
    <lineage>
        <taxon>Bacteria</taxon>
        <taxon>Pseudomonadati</taxon>
        <taxon>Pseudomonadota</taxon>
        <taxon>Betaproteobacteria</taxon>
        <taxon>Burkholderiales</taxon>
        <taxon>Burkholderiaceae</taxon>
        <taxon>Cupriavidus</taxon>
    </lineage>
</organism>
<protein>
    <submittedName>
        <fullName evidence="1">Uncharacterized protein</fullName>
    </submittedName>
</protein>
<dbReference type="EMBL" id="FMSH01000445">
    <property type="protein sequence ID" value="SCU90627.1"/>
    <property type="molecule type" value="Genomic_DNA"/>
</dbReference>
<reference evidence="1" key="1">
    <citation type="submission" date="2016-09" db="EMBL/GenBank/DDBJ databases">
        <authorList>
            <person name="Capua I."/>
            <person name="De Benedictis P."/>
            <person name="Joannis T."/>
            <person name="Lombin L.H."/>
            <person name="Cattoli G."/>
        </authorList>
    </citation>
    <scope>NUCLEOTIDE SEQUENCE</scope>
    <source>
        <strain evidence="1">B9</strain>
    </source>
</reference>
<sequence length="34" mass="4259">MGTVVYNRMRYTFSHYLQPDEMIDNPWYSFILNR</sequence>
<proteinExistence type="predicted"/>
<dbReference type="AlphaFoldDB" id="A0A1K0IMT4"/>
<accession>A0A1K0IMT4</accession>